<dbReference type="PANTHER" id="PTHR32182">
    <property type="entry name" value="DNA REPLICATION AND REPAIR PROTEIN RECF"/>
    <property type="match status" value="1"/>
</dbReference>
<dbReference type="InterPro" id="IPR026866">
    <property type="entry name" value="CR006_AAA"/>
</dbReference>
<dbReference type="Pfam" id="PF13166">
    <property type="entry name" value="AAA_13"/>
    <property type="match status" value="1"/>
</dbReference>
<dbReference type="GO" id="GO:0006302">
    <property type="term" value="P:double-strand break repair"/>
    <property type="evidence" value="ECO:0007669"/>
    <property type="project" value="TreeGrafter"/>
</dbReference>
<dbReference type="EMBL" id="MFNF01000044">
    <property type="protein sequence ID" value="OGH00571.1"/>
    <property type="molecule type" value="Genomic_DNA"/>
</dbReference>
<accession>A0A1F6GRF3</accession>
<evidence type="ECO:0000259" key="1">
    <source>
        <dbReference type="Pfam" id="PF13166"/>
    </source>
</evidence>
<evidence type="ECO:0000313" key="3">
    <source>
        <dbReference type="Proteomes" id="UP000177583"/>
    </source>
</evidence>
<dbReference type="SUPFAM" id="SSF52540">
    <property type="entry name" value="P-loop containing nucleoside triphosphate hydrolases"/>
    <property type="match status" value="1"/>
</dbReference>
<dbReference type="InterPro" id="IPR027417">
    <property type="entry name" value="P-loop_NTPase"/>
</dbReference>
<dbReference type="Gene3D" id="3.40.50.300">
    <property type="entry name" value="P-loop containing nucleotide triphosphate hydrolases"/>
    <property type="match status" value="1"/>
</dbReference>
<evidence type="ECO:0000313" key="2">
    <source>
        <dbReference type="EMBL" id="OGH00571.1"/>
    </source>
</evidence>
<name>A0A1F6GRF3_9PROT</name>
<comment type="caution">
    <text evidence="2">The sequence shown here is derived from an EMBL/GenBank/DDBJ whole genome shotgun (WGS) entry which is preliminary data.</text>
</comment>
<dbReference type="GO" id="GO:0000731">
    <property type="term" value="P:DNA synthesis involved in DNA repair"/>
    <property type="evidence" value="ECO:0007669"/>
    <property type="project" value="TreeGrafter"/>
</dbReference>
<proteinExistence type="predicted"/>
<dbReference type="AlphaFoldDB" id="A0A1F6GRF3"/>
<dbReference type="Proteomes" id="UP000177583">
    <property type="component" value="Unassembled WGS sequence"/>
</dbReference>
<gene>
    <name evidence="2" type="ORF">A2557_12145</name>
</gene>
<dbReference type="PANTHER" id="PTHR32182:SF22">
    <property type="entry name" value="ATP-DEPENDENT ENDONUCLEASE, OLD FAMILY-RELATED"/>
    <property type="match status" value="1"/>
</dbReference>
<sequence>MKLVAKLEQSRGKFGKRALTDASKRFASEAITEKLSQTLIQEFSKLGIEYVKIKLNERGDKGKIKHTLLLDIPKNTAIRDVLSEGEQRSLALAAFFAEVTIAEHKGGIIFDDPVSSLDHHRRSLVAKRILEESSKRQVIVFTHDAVFLDYLSSYAENQNQKSSIFNLVWESSKSGVVVSGLPWDQEKYTVRIDTLKKEASAIKNGWSAYPSEEQKLRLAKTYSLLRATVERVVEDFILSGVVKRFREYINLKQLESVVGLTSGEEKELQKIFKNCCAVTEAHDPPPFQQASTKRPIDLESDIGDLEALINKIRDRRKSQSQPSV</sequence>
<organism evidence="2 3">
    <name type="scientific">Candidatus Lambdaproteobacteria bacterium RIFOXYD2_FULL_56_26</name>
    <dbReference type="NCBI Taxonomy" id="1817773"/>
    <lineage>
        <taxon>Bacteria</taxon>
        <taxon>Pseudomonadati</taxon>
        <taxon>Pseudomonadota</taxon>
        <taxon>Candidatus Lambdaproteobacteria</taxon>
    </lineage>
</organism>
<feature type="domain" description="Protein CR006 P-loop" evidence="1">
    <location>
        <begin position="72"/>
        <end position="167"/>
    </location>
</feature>
<protein>
    <recommendedName>
        <fullName evidence="1">Protein CR006 P-loop domain-containing protein</fullName>
    </recommendedName>
</protein>
<reference evidence="2 3" key="1">
    <citation type="journal article" date="2016" name="Nat. Commun.">
        <title>Thousands of microbial genomes shed light on interconnected biogeochemical processes in an aquifer system.</title>
        <authorList>
            <person name="Anantharaman K."/>
            <person name="Brown C.T."/>
            <person name="Hug L.A."/>
            <person name="Sharon I."/>
            <person name="Castelle C.J."/>
            <person name="Probst A.J."/>
            <person name="Thomas B.C."/>
            <person name="Singh A."/>
            <person name="Wilkins M.J."/>
            <person name="Karaoz U."/>
            <person name="Brodie E.L."/>
            <person name="Williams K.H."/>
            <person name="Hubbard S.S."/>
            <person name="Banfield J.F."/>
        </authorList>
    </citation>
    <scope>NUCLEOTIDE SEQUENCE [LARGE SCALE GENOMIC DNA]</scope>
</reference>